<name>A0A7J8T050_GOSDV</name>
<proteinExistence type="predicted"/>
<keyword evidence="3" id="KW-1185">Reference proteome</keyword>
<sequence>MLKAEKMRKGKNKAEEDLDNLKIDYKKLRWSIRTARLGKTSDQWWQEIKEEKIRADQWEKKFQDARV</sequence>
<evidence type="ECO:0000256" key="1">
    <source>
        <dbReference type="SAM" id="Coils"/>
    </source>
</evidence>
<accession>A0A7J8T050</accession>
<evidence type="ECO:0000313" key="2">
    <source>
        <dbReference type="EMBL" id="MBA0631729.1"/>
    </source>
</evidence>
<organism evidence="2 3">
    <name type="scientific">Gossypium davidsonii</name>
    <name type="common">Davidson's cotton</name>
    <name type="synonym">Gossypium klotzschianum subsp. davidsonii</name>
    <dbReference type="NCBI Taxonomy" id="34287"/>
    <lineage>
        <taxon>Eukaryota</taxon>
        <taxon>Viridiplantae</taxon>
        <taxon>Streptophyta</taxon>
        <taxon>Embryophyta</taxon>
        <taxon>Tracheophyta</taxon>
        <taxon>Spermatophyta</taxon>
        <taxon>Magnoliopsida</taxon>
        <taxon>eudicotyledons</taxon>
        <taxon>Gunneridae</taxon>
        <taxon>Pentapetalae</taxon>
        <taxon>rosids</taxon>
        <taxon>malvids</taxon>
        <taxon>Malvales</taxon>
        <taxon>Malvaceae</taxon>
        <taxon>Malvoideae</taxon>
        <taxon>Gossypium</taxon>
    </lineage>
</organism>
<comment type="caution">
    <text evidence="2">The sequence shown here is derived from an EMBL/GenBank/DDBJ whole genome shotgun (WGS) entry which is preliminary data.</text>
</comment>
<dbReference type="EMBL" id="JABFAC010000013">
    <property type="protein sequence ID" value="MBA0631729.1"/>
    <property type="molecule type" value="Genomic_DNA"/>
</dbReference>
<dbReference type="Proteomes" id="UP000593561">
    <property type="component" value="Unassembled WGS sequence"/>
</dbReference>
<gene>
    <name evidence="2" type="ORF">Godav_000574</name>
</gene>
<keyword evidence="1" id="KW-0175">Coiled coil</keyword>
<protein>
    <submittedName>
        <fullName evidence="2">Uncharacterized protein</fullName>
    </submittedName>
</protein>
<dbReference type="AlphaFoldDB" id="A0A7J8T050"/>
<evidence type="ECO:0000313" key="3">
    <source>
        <dbReference type="Proteomes" id="UP000593561"/>
    </source>
</evidence>
<reference evidence="2 3" key="1">
    <citation type="journal article" date="2019" name="Genome Biol. Evol.">
        <title>Insights into the evolution of the New World diploid cottons (Gossypium, subgenus Houzingenia) based on genome sequencing.</title>
        <authorList>
            <person name="Grover C.E."/>
            <person name="Arick M.A. 2nd"/>
            <person name="Thrash A."/>
            <person name="Conover J.L."/>
            <person name="Sanders W.S."/>
            <person name="Peterson D.G."/>
            <person name="Frelichowski J.E."/>
            <person name="Scheffler J.A."/>
            <person name="Scheffler B.E."/>
            <person name="Wendel J.F."/>
        </authorList>
    </citation>
    <scope>NUCLEOTIDE SEQUENCE [LARGE SCALE GENOMIC DNA]</scope>
    <source>
        <strain evidence="2">27</strain>
        <tissue evidence="2">Leaf</tissue>
    </source>
</reference>
<feature type="coiled-coil region" evidence="1">
    <location>
        <begin position="4"/>
        <end position="31"/>
    </location>
</feature>